<evidence type="ECO:0000313" key="3">
    <source>
        <dbReference type="Proteomes" id="UP001595833"/>
    </source>
</evidence>
<evidence type="ECO:0000313" key="2">
    <source>
        <dbReference type="EMBL" id="MFC5058128.1"/>
    </source>
</evidence>
<accession>A0ABV9Y959</accession>
<dbReference type="Proteomes" id="UP001595833">
    <property type="component" value="Unassembled WGS sequence"/>
</dbReference>
<organism evidence="2 3">
    <name type="scientific">Saccharothrix xinjiangensis</name>
    <dbReference type="NCBI Taxonomy" id="204798"/>
    <lineage>
        <taxon>Bacteria</taxon>
        <taxon>Bacillati</taxon>
        <taxon>Actinomycetota</taxon>
        <taxon>Actinomycetes</taxon>
        <taxon>Pseudonocardiales</taxon>
        <taxon>Pseudonocardiaceae</taxon>
        <taxon>Saccharothrix</taxon>
    </lineage>
</organism>
<dbReference type="Gene3D" id="3.40.50.720">
    <property type="entry name" value="NAD(P)-binding Rossmann-like Domain"/>
    <property type="match status" value="1"/>
</dbReference>
<proteinExistence type="predicted"/>
<dbReference type="PANTHER" id="PTHR43162:SF1">
    <property type="entry name" value="PRESTALK A DIFFERENTIATION PROTEIN A"/>
    <property type="match status" value="1"/>
</dbReference>
<dbReference type="InterPro" id="IPR016040">
    <property type="entry name" value="NAD(P)-bd_dom"/>
</dbReference>
<evidence type="ECO:0000259" key="1">
    <source>
        <dbReference type="Pfam" id="PF13460"/>
    </source>
</evidence>
<reference evidence="3" key="1">
    <citation type="journal article" date="2019" name="Int. J. Syst. Evol. Microbiol.">
        <title>The Global Catalogue of Microorganisms (GCM) 10K type strain sequencing project: providing services to taxonomists for standard genome sequencing and annotation.</title>
        <authorList>
            <consortium name="The Broad Institute Genomics Platform"/>
            <consortium name="The Broad Institute Genome Sequencing Center for Infectious Disease"/>
            <person name="Wu L."/>
            <person name="Ma J."/>
        </authorList>
    </citation>
    <scope>NUCLEOTIDE SEQUENCE [LARGE SCALE GENOMIC DNA]</scope>
    <source>
        <strain evidence="3">KCTC 12848</strain>
    </source>
</reference>
<dbReference type="EMBL" id="JBHSJB010000031">
    <property type="protein sequence ID" value="MFC5058128.1"/>
    <property type="molecule type" value="Genomic_DNA"/>
</dbReference>
<gene>
    <name evidence="2" type="ORF">ACFPFM_30830</name>
</gene>
<dbReference type="RefSeq" id="WP_344037590.1">
    <property type="nucleotide sequence ID" value="NZ_BAAAKE010000008.1"/>
</dbReference>
<protein>
    <submittedName>
        <fullName evidence="2">NAD(P)H-binding protein</fullName>
    </submittedName>
</protein>
<dbReference type="SUPFAM" id="SSF51735">
    <property type="entry name" value="NAD(P)-binding Rossmann-fold domains"/>
    <property type="match status" value="1"/>
</dbReference>
<dbReference type="PANTHER" id="PTHR43162">
    <property type="match status" value="1"/>
</dbReference>
<sequence>MTILVTGGRGHVARAVVARLLEHGHEPRVASRQPDATGAPAGVELVEADLTRPETFRAALEGVSKVFLYAEPKGIAGFLDEAGRAGVEHVVLLSASPVTSADPDRNPLARMHRSAERALIDSGLPWTFLRPATFATNALQWTWSIRAEGVVRAAYPEAHNDAIHEADIAEVAVRALTEPGHVGRAHLMTGPESLTQRRQVELIGKAIGREVEFVEQTPAEYRATLDQWSNGELTDQLLRYLSDNDGVPVPVINTVELVTGRPARTFEQWALDHAADFS</sequence>
<dbReference type="InterPro" id="IPR051604">
    <property type="entry name" value="Ergot_Alk_Oxidoreductase"/>
</dbReference>
<dbReference type="InterPro" id="IPR036291">
    <property type="entry name" value="NAD(P)-bd_dom_sf"/>
</dbReference>
<feature type="domain" description="NAD(P)-binding" evidence="1">
    <location>
        <begin position="7"/>
        <end position="179"/>
    </location>
</feature>
<dbReference type="Pfam" id="PF13460">
    <property type="entry name" value="NAD_binding_10"/>
    <property type="match status" value="1"/>
</dbReference>
<comment type="caution">
    <text evidence="2">The sequence shown here is derived from an EMBL/GenBank/DDBJ whole genome shotgun (WGS) entry which is preliminary data.</text>
</comment>
<name>A0ABV9Y959_9PSEU</name>
<keyword evidence="3" id="KW-1185">Reference proteome</keyword>